<gene>
    <name evidence="2" type="ORF">llap_4042</name>
</gene>
<evidence type="ECO:0000313" key="2">
    <source>
        <dbReference type="EMBL" id="PKU45671.1"/>
    </source>
</evidence>
<sequence>MNCPKAKTREEQRDREKRLLCLARKEHIQSEDRTQRVVVNGVKSSWWLVTSGVPQGSVLGTVLFNIFINDLNEGIKCTLSKFADNTKLSGSVNLLEGRKALQRDLDRLDQWAEASGMRFNKAKCQVLHLGHNNPMQRYRLGEEWLKSCLAKKDLGVLVDCRLNISQQCAQQHPGTLAQVAKKANHPETVRQG</sequence>
<evidence type="ECO:0000313" key="3">
    <source>
        <dbReference type="Proteomes" id="UP000233556"/>
    </source>
</evidence>
<dbReference type="Proteomes" id="UP000233556">
    <property type="component" value="Unassembled WGS sequence"/>
</dbReference>
<dbReference type="EMBL" id="KZ505749">
    <property type="protein sequence ID" value="PKU45671.1"/>
    <property type="molecule type" value="Genomic_DNA"/>
</dbReference>
<keyword evidence="2" id="KW-0695">RNA-directed DNA polymerase</keyword>
<reference evidence="3" key="2">
    <citation type="submission" date="2017-12" db="EMBL/GenBank/DDBJ databases">
        <title>Genome sequence of the Bar-tailed Godwit (Limosa lapponica baueri).</title>
        <authorList>
            <person name="Lima N.C.B."/>
            <person name="Parody-Merino A.M."/>
            <person name="Battley P.F."/>
            <person name="Fidler A.E."/>
            <person name="Prosdocimi F."/>
        </authorList>
    </citation>
    <scope>NUCLEOTIDE SEQUENCE [LARGE SCALE GENOMIC DNA]</scope>
</reference>
<proteinExistence type="predicted"/>
<dbReference type="AlphaFoldDB" id="A0A2I0UI04"/>
<dbReference type="Pfam" id="PF00078">
    <property type="entry name" value="RVT_1"/>
    <property type="match status" value="1"/>
</dbReference>
<evidence type="ECO:0000259" key="1">
    <source>
        <dbReference type="PROSITE" id="PS50878"/>
    </source>
</evidence>
<organism evidence="2 3">
    <name type="scientific">Limosa lapponica baueri</name>
    <dbReference type="NCBI Taxonomy" id="1758121"/>
    <lineage>
        <taxon>Eukaryota</taxon>
        <taxon>Metazoa</taxon>
        <taxon>Chordata</taxon>
        <taxon>Craniata</taxon>
        <taxon>Vertebrata</taxon>
        <taxon>Euteleostomi</taxon>
        <taxon>Archelosauria</taxon>
        <taxon>Archosauria</taxon>
        <taxon>Dinosauria</taxon>
        <taxon>Saurischia</taxon>
        <taxon>Theropoda</taxon>
        <taxon>Coelurosauria</taxon>
        <taxon>Aves</taxon>
        <taxon>Neognathae</taxon>
        <taxon>Neoaves</taxon>
        <taxon>Charadriiformes</taxon>
        <taxon>Scolopacidae</taxon>
        <taxon>Limosa</taxon>
    </lineage>
</organism>
<keyword evidence="3" id="KW-1185">Reference proteome</keyword>
<dbReference type="PROSITE" id="PS50878">
    <property type="entry name" value="RT_POL"/>
    <property type="match status" value="1"/>
</dbReference>
<dbReference type="OrthoDB" id="416454at2759"/>
<reference evidence="3" key="1">
    <citation type="submission" date="2017-11" db="EMBL/GenBank/DDBJ databases">
        <authorList>
            <person name="Lima N.C."/>
            <person name="Parody-Merino A.M."/>
            <person name="Battley P.F."/>
            <person name="Fidler A.E."/>
            <person name="Prosdocimi F."/>
        </authorList>
    </citation>
    <scope>NUCLEOTIDE SEQUENCE [LARGE SCALE GENOMIC DNA]</scope>
</reference>
<protein>
    <submittedName>
        <fullName evidence="2">Rna-directed dna polymerase from mobile element jockey-like</fullName>
    </submittedName>
</protein>
<keyword evidence="2" id="KW-0548">Nucleotidyltransferase</keyword>
<dbReference type="InterPro" id="IPR000477">
    <property type="entry name" value="RT_dom"/>
</dbReference>
<dbReference type="PANTHER" id="PTHR33332">
    <property type="entry name" value="REVERSE TRANSCRIPTASE DOMAIN-CONTAINING PROTEIN"/>
    <property type="match status" value="1"/>
</dbReference>
<accession>A0A2I0UI04</accession>
<feature type="domain" description="Reverse transcriptase" evidence="1">
    <location>
        <begin position="1"/>
        <end position="149"/>
    </location>
</feature>
<name>A0A2I0UI04_LIMLA</name>
<keyword evidence="2" id="KW-0808">Transferase</keyword>
<dbReference type="GO" id="GO:0003964">
    <property type="term" value="F:RNA-directed DNA polymerase activity"/>
    <property type="evidence" value="ECO:0007669"/>
    <property type="project" value="UniProtKB-KW"/>
</dbReference>